<dbReference type="GO" id="GO:0043190">
    <property type="term" value="C:ATP-binding cassette (ABC) transporter complex"/>
    <property type="evidence" value="ECO:0007669"/>
    <property type="project" value="InterPro"/>
</dbReference>
<evidence type="ECO:0000256" key="1">
    <source>
        <dbReference type="ARBA" id="ARBA00004429"/>
    </source>
</evidence>
<gene>
    <name evidence="11" type="ORF">EV667_3179</name>
</gene>
<evidence type="ECO:0000256" key="9">
    <source>
        <dbReference type="RuleBase" id="RU363032"/>
    </source>
</evidence>
<comment type="caution">
    <text evidence="11">The sequence shown here is derived from an EMBL/GenBank/DDBJ whole genome shotgun (WGS) entry which is preliminary data.</text>
</comment>
<dbReference type="NCBIfam" id="TIGR01726">
    <property type="entry name" value="HEQRo_perm_3TM"/>
    <property type="match status" value="1"/>
</dbReference>
<dbReference type="Proteomes" id="UP000295030">
    <property type="component" value="Unassembled WGS sequence"/>
</dbReference>
<dbReference type="PANTHER" id="PTHR30614">
    <property type="entry name" value="MEMBRANE COMPONENT OF AMINO ACID ABC TRANSPORTER"/>
    <property type="match status" value="1"/>
</dbReference>
<comment type="subcellular location">
    <subcellularLocation>
        <location evidence="1">Cell inner membrane</location>
        <topology evidence="1">Multi-pass membrane protein</topology>
    </subcellularLocation>
    <subcellularLocation>
        <location evidence="9">Cell membrane</location>
        <topology evidence="9">Multi-pass membrane protein</topology>
    </subcellularLocation>
</comment>
<dbReference type="GO" id="GO:0022857">
    <property type="term" value="F:transmembrane transporter activity"/>
    <property type="evidence" value="ECO:0007669"/>
    <property type="project" value="InterPro"/>
</dbReference>
<keyword evidence="3 9" id="KW-0813">Transport</keyword>
<dbReference type="InterPro" id="IPR035906">
    <property type="entry name" value="MetI-like_sf"/>
</dbReference>
<dbReference type="Gene3D" id="1.10.3720.10">
    <property type="entry name" value="MetI-like"/>
    <property type="match status" value="1"/>
</dbReference>
<keyword evidence="8 9" id="KW-0472">Membrane</keyword>
<evidence type="ECO:0000256" key="8">
    <source>
        <dbReference type="ARBA" id="ARBA00023136"/>
    </source>
</evidence>
<keyword evidence="5" id="KW-0997">Cell inner membrane</keyword>
<evidence type="ECO:0000313" key="12">
    <source>
        <dbReference type="Proteomes" id="UP000295030"/>
    </source>
</evidence>
<keyword evidence="6 9" id="KW-0812">Transmembrane</keyword>
<proteinExistence type="inferred from homology"/>
<dbReference type="PANTHER" id="PTHR30614:SF10">
    <property type="entry name" value="ARGININE ABC TRANSPORTER PERMEASE PROTEIN ARTM"/>
    <property type="match status" value="1"/>
</dbReference>
<evidence type="ECO:0000256" key="4">
    <source>
        <dbReference type="ARBA" id="ARBA00022475"/>
    </source>
</evidence>
<evidence type="ECO:0000313" key="11">
    <source>
        <dbReference type="EMBL" id="TCK29158.1"/>
    </source>
</evidence>
<keyword evidence="12" id="KW-1185">Reference proteome</keyword>
<feature type="transmembrane region" description="Helical" evidence="9">
    <location>
        <begin position="72"/>
        <end position="100"/>
    </location>
</feature>
<keyword evidence="4" id="KW-1003">Cell membrane</keyword>
<feature type="domain" description="ABC transmembrane type-1" evidence="10">
    <location>
        <begin position="76"/>
        <end position="273"/>
    </location>
</feature>
<dbReference type="GO" id="GO:0006865">
    <property type="term" value="P:amino acid transport"/>
    <property type="evidence" value="ECO:0007669"/>
    <property type="project" value="TreeGrafter"/>
</dbReference>
<name>A0A4R1I300_ANCAQ</name>
<evidence type="ECO:0000256" key="3">
    <source>
        <dbReference type="ARBA" id="ARBA00022448"/>
    </source>
</evidence>
<reference evidence="11 12" key="1">
    <citation type="submission" date="2019-03" db="EMBL/GenBank/DDBJ databases">
        <title>Genomic Encyclopedia of Type Strains, Phase IV (KMG-IV): sequencing the most valuable type-strain genomes for metagenomic binning, comparative biology and taxonomic classification.</title>
        <authorList>
            <person name="Goeker M."/>
        </authorList>
    </citation>
    <scope>NUCLEOTIDE SEQUENCE [LARGE SCALE GENOMIC DNA]</scope>
    <source>
        <strain evidence="11 12">DSM 101</strain>
    </source>
</reference>
<dbReference type="InterPro" id="IPR010065">
    <property type="entry name" value="AA_ABC_transptr_permease_3TM"/>
</dbReference>
<protein>
    <submittedName>
        <fullName evidence="11">Amino acid ABC transporter membrane protein 2 (PAAT family)</fullName>
    </submittedName>
</protein>
<dbReference type="CDD" id="cd06261">
    <property type="entry name" value="TM_PBP2"/>
    <property type="match status" value="1"/>
</dbReference>
<evidence type="ECO:0000256" key="6">
    <source>
        <dbReference type="ARBA" id="ARBA00022692"/>
    </source>
</evidence>
<dbReference type="Pfam" id="PF00528">
    <property type="entry name" value="BPD_transp_1"/>
    <property type="match status" value="1"/>
</dbReference>
<accession>A0A4R1I300</accession>
<dbReference type="AlphaFoldDB" id="A0A4R1I300"/>
<dbReference type="PROSITE" id="PS50928">
    <property type="entry name" value="ABC_TM1"/>
    <property type="match status" value="1"/>
</dbReference>
<evidence type="ECO:0000256" key="5">
    <source>
        <dbReference type="ARBA" id="ARBA00022519"/>
    </source>
</evidence>
<dbReference type="InterPro" id="IPR043429">
    <property type="entry name" value="ArtM/GltK/GlnP/TcyL/YhdX-like"/>
</dbReference>
<keyword evidence="7 9" id="KW-1133">Transmembrane helix</keyword>
<comment type="similarity">
    <text evidence="2">Belongs to the binding-protein-dependent transport system permease family. HisMQ subfamily.</text>
</comment>
<dbReference type="EMBL" id="SMFY01000002">
    <property type="protein sequence ID" value="TCK29158.1"/>
    <property type="molecule type" value="Genomic_DNA"/>
</dbReference>
<feature type="transmembrane region" description="Helical" evidence="9">
    <location>
        <begin position="259"/>
        <end position="280"/>
    </location>
</feature>
<evidence type="ECO:0000256" key="2">
    <source>
        <dbReference type="ARBA" id="ARBA00010072"/>
    </source>
</evidence>
<evidence type="ECO:0000259" key="10">
    <source>
        <dbReference type="PROSITE" id="PS50928"/>
    </source>
</evidence>
<organism evidence="11 12">
    <name type="scientific">Ancylobacter aquaticus</name>
    <dbReference type="NCBI Taxonomy" id="100"/>
    <lineage>
        <taxon>Bacteria</taxon>
        <taxon>Pseudomonadati</taxon>
        <taxon>Pseudomonadota</taxon>
        <taxon>Alphaproteobacteria</taxon>
        <taxon>Hyphomicrobiales</taxon>
        <taxon>Xanthobacteraceae</taxon>
        <taxon>Ancylobacter</taxon>
    </lineage>
</organism>
<feature type="transmembrane region" description="Helical" evidence="9">
    <location>
        <begin position="43"/>
        <end position="60"/>
    </location>
</feature>
<evidence type="ECO:0000256" key="7">
    <source>
        <dbReference type="ARBA" id="ARBA00022989"/>
    </source>
</evidence>
<dbReference type="SUPFAM" id="SSF161098">
    <property type="entry name" value="MetI-like"/>
    <property type="match status" value="1"/>
</dbReference>
<dbReference type="InterPro" id="IPR000515">
    <property type="entry name" value="MetI-like"/>
</dbReference>
<sequence>MSREQRAATPETRIELPPEESTVDATALTALPSGRALLKPHRIALMAVGAGIVFCAAWFMRWDWLPNYAGAIVWGVGVTLAMLASTSILGFFLAVPLGLAQVTGPWWLCVPARGFCTVIRGTPLLLQLWLLYFGLGSLFPQFPEIRQSFLWPYLREAWPYGVAALTFSFAAYEGEVMRGAFAGVPRGELEAARAYGMSRWKLFWRIWLPRAVHRALPTLNGEMVLQLKATPLVATITVIDVYAVVSKVRQVTFLTYEPLLLLALIYLILTALLVAGFRYFEKRLPTWSA</sequence>